<name>A0ABS3Q6K3_9GAMM</name>
<dbReference type="Pfam" id="PF12118">
    <property type="entry name" value="SprA-related"/>
    <property type="match status" value="1"/>
</dbReference>
<gene>
    <name evidence="2" type="ORF">J3998_10260</name>
</gene>
<accession>A0ABS3Q6K3</accession>
<organism evidence="2 3">
    <name type="scientific">Thiomicrorhabdus marina</name>
    <dbReference type="NCBI Taxonomy" id="2818442"/>
    <lineage>
        <taxon>Bacteria</taxon>
        <taxon>Pseudomonadati</taxon>
        <taxon>Pseudomonadota</taxon>
        <taxon>Gammaproteobacteria</taxon>
        <taxon>Thiotrichales</taxon>
        <taxon>Piscirickettsiaceae</taxon>
        <taxon>Thiomicrorhabdus</taxon>
    </lineage>
</organism>
<dbReference type="Proteomes" id="UP000664835">
    <property type="component" value="Unassembled WGS sequence"/>
</dbReference>
<evidence type="ECO:0000313" key="3">
    <source>
        <dbReference type="Proteomes" id="UP000664835"/>
    </source>
</evidence>
<evidence type="ECO:0000313" key="2">
    <source>
        <dbReference type="EMBL" id="MBO1927959.1"/>
    </source>
</evidence>
<dbReference type="EMBL" id="JAGETV010000021">
    <property type="protein sequence ID" value="MBO1927959.1"/>
    <property type="molecule type" value="Genomic_DNA"/>
</dbReference>
<feature type="region of interest" description="Disordered" evidence="1">
    <location>
        <begin position="26"/>
        <end position="89"/>
    </location>
</feature>
<feature type="region of interest" description="Disordered" evidence="1">
    <location>
        <begin position="199"/>
        <end position="220"/>
    </location>
</feature>
<feature type="compositionally biased region" description="Polar residues" evidence="1">
    <location>
        <begin position="33"/>
        <end position="50"/>
    </location>
</feature>
<sequence>MAMSINASIMASQPAAMIPQAQVTDANRIAENSPKSATDNRIAEQNSEALNSIPSRRIPSTSSVSQENTSSSTDPAQQTQEERSAQQQIDSVISQLKARDREVRAHEQAHLSAAGSYATSGASYSYQTGPDGKRYAIGGEVGIDTSPIANDPEATLQKAMIVQQAALAPAQPSTQDLRVASAASQMMNEARAEILEQQQVEMDSTSSLEESETQENSGSTVAANQIDNQVESPANQIEPLQSDLIKQNPGLQQLAMERSQFETRLTLSNVFA</sequence>
<proteinExistence type="predicted"/>
<feature type="compositionally biased region" description="Low complexity" evidence="1">
    <location>
        <begin position="52"/>
        <end position="79"/>
    </location>
</feature>
<reference evidence="2 3" key="1">
    <citation type="submission" date="2021-03" db="EMBL/GenBank/DDBJ databases">
        <title>Thiomicrorhabdus sp.nov.,novel sulfur-oxidizing bacteria isolated from coastal sediment.</title>
        <authorList>
            <person name="Liu X."/>
        </authorList>
    </citation>
    <scope>NUCLEOTIDE SEQUENCE [LARGE SCALE GENOMIC DNA]</scope>
    <source>
        <strain evidence="2 3">6S2-11</strain>
    </source>
</reference>
<protein>
    <recommendedName>
        <fullName evidence="4">Catalase</fullName>
    </recommendedName>
</protein>
<keyword evidence="3" id="KW-1185">Reference proteome</keyword>
<dbReference type="RefSeq" id="WP_208150572.1">
    <property type="nucleotide sequence ID" value="NZ_JAGETV010000021.1"/>
</dbReference>
<evidence type="ECO:0008006" key="4">
    <source>
        <dbReference type="Google" id="ProtNLM"/>
    </source>
</evidence>
<comment type="caution">
    <text evidence="2">The sequence shown here is derived from an EMBL/GenBank/DDBJ whole genome shotgun (WGS) entry which is preliminary data.</text>
</comment>
<evidence type="ECO:0000256" key="1">
    <source>
        <dbReference type="SAM" id="MobiDB-lite"/>
    </source>
</evidence>
<dbReference type="InterPro" id="IPR021973">
    <property type="entry name" value="SprA-related"/>
</dbReference>